<dbReference type="Gene3D" id="3.30.70.1450">
    <property type="entry name" value="Regulator of K+ conductance, C-terminal domain"/>
    <property type="match status" value="1"/>
</dbReference>
<dbReference type="PANTHER" id="PTHR30445">
    <property type="entry name" value="K(+)_H(+) ANTIPORTER SUBUNIT KHTT"/>
    <property type="match status" value="1"/>
</dbReference>
<dbReference type="GO" id="GO:0008324">
    <property type="term" value="F:monoatomic cation transmembrane transporter activity"/>
    <property type="evidence" value="ECO:0007669"/>
    <property type="project" value="InterPro"/>
</dbReference>
<organism evidence="2">
    <name type="scientific">bioreactor metagenome</name>
    <dbReference type="NCBI Taxonomy" id="1076179"/>
    <lineage>
        <taxon>unclassified sequences</taxon>
        <taxon>metagenomes</taxon>
        <taxon>ecological metagenomes</taxon>
    </lineage>
</organism>
<dbReference type="SUPFAM" id="SSF116726">
    <property type="entry name" value="TrkA C-terminal domain-like"/>
    <property type="match status" value="1"/>
</dbReference>
<comment type="caution">
    <text evidence="2">The sequence shown here is derived from an EMBL/GenBank/DDBJ whole genome shotgun (WGS) entry which is preliminary data.</text>
</comment>
<protein>
    <recommendedName>
        <fullName evidence="1">RCK C-terminal domain-containing protein</fullName>
    </recommendedName>
</protein>
<sequence>MDYTSFYKHTNPFVPYEMAVPQDSPCLGQSLQKLNFWQNTGATVVAVRHGDELVLSPGPYADLYEGDVLYFIGGEACVARVAKLLRNEALLPPQEAPEDRP</sequence>
<dbReference type="PROSITE" id="PS51202">
    <property type="entry name" value="RCK_C"/>
    <property type="match status" value="1"/>
</dbReference>
<reference evidence="2" key="1">
    <citation type="submission" date="2019-08" db="EMBL/GenBank/DDBJ databases">
        <authorList>
            <person name="Kucharzyk K."/>
            <person name="Murdoch R.W."/>
            <person name="Higgins S."/>
            <person name="Loffler F."/>
        </authorList>
    </citation>
    <scope>NUCLEOTIDE SEQUENCE</scope>
</reference>
<dbReference type="PANTHER" id="PTHR30445:SF8">
    <property type="entry name" value="K(+)_H(+) ANTIPORTER SUBUNIT KHTT"/>
    <property type="match status" value="1"/>
</dbReference>
<feature type="domain" description="RCK C-terminal" evidence="1">
    <location>
        <begin position="1"/>
        <end position="87"/>
    </location>
</feature>
<dbReference type="InterPro" id="IPR006037">
    <property type="entry name" value="RCK_C"/>
</dbReference>
<evidence type="ECO:0000313" key="2">
    <source>
        <dbReference type="EMBL" id="MPM67812.1"/>
    </source>
</evidence>
<name>A0A645BRI1_9ZZZZ</name>
<proteinExistence type="predicted"/>
<evidence type="ECO:0000259" key="1">
    <source>
        <dbReference type="PROSITE" id="PS51202"/>
    </source>
</evidence>
<dbReference type="AlphaFoldDB" id="A0A645BRI1"/>
<dbReference type="EMBL" id="VSSQ01021905">
    <property type="protein sequence ID" value="MPM67812.1"/>
    <property type="molecule type" value="Genomic_DNA"/>
</dbReference>
<dbReference type="GO" id="GO:0006813">
    <property type="term" value="P:potassium ion transport"/>
    <property type="evidence" value="ECO:0007669"/>
    <property type="project" value="InterPro"/>
</dbReference>
<accession>A0A645BRI1</accession>
<dbReference type="InterPro" id="IPR036721">
    <property type="entry name" value="RCK_C_sf"/>
</dbReference>
<dbReference type="Pfam" id="PF02080">
    <property type="entry name" value="TrkA_C"/>
    <property type="match status" value="1"/>
</dbReference>
<gene>
    <name evidence="2" type="ORF">SDC9_114737</name>
</gene>
<dbReference type="InterPro" id="IPR050144">
    <property type="entry name" value="AAE_transporter"/>
</dbReference>